<dbReference type="EMBL" id="JAAGMD010000264">
    <property type="protein sequence ID" value="NEA86301.1"/>
    <property type="molecule type" value="Genomic_DNA"/>
</dbReference>
<keyword evidence="2" id="KW-0808">Transferase</keyword>
<proteinExistence type="predicted"/>
<dbReference type="InterPro" id="IPR052077">
    <property type="entry name" value="CcrZ_PhaseVar_Mediator"/>
</dbReference>
<evidence type="ECO:0000259" key="1">
    <source>
        <dbReference type="Pfam" id="PF01636"/>
    </source>
</evidence>
<sequence length="367" mass="41646">MSPETASTTRRRAVEMSGDASLVVGPLTGYHHETYVFPLPDPAGTGPQVRWKCREPRRGLLWFDRRCFYSEELLLRELQGRVTGIPEIIRAGSTSLQRFVEGMTLGTLHAAGTAVPEHLAGQITEVFRQLAALGVGDVRARRRCRSDDRPADGDTTGFLQRLLHFTERRVYRHNSKRFETLFRALGVDALCFDRLRLRLRDLTPRPFCLLHADLHRENFVVDPYGGLWTIDWELAMVGDPLYDLATHLHLMRYPAAQGEEMTARWREAVESVRPGASRGWEADLPRLLAYKRAQSVFTDAIRACLSLETAPDDDPDIYDHAAVQLWHVLTAAADPLGLEAVPSPRDISSALTRWYWEHRESPARDAR</sequence>
<dbReference type="PANTHER" id="PTHR40086">
    <property type="entry name" value="PHOSPHOTRANSFERASE YTMP-RELATED"/>
    <property type="match status" value="1"/>
</dbReference>
<organism evidence="2">
    <name type="scientific">Streptomyces sp. SID14436</name>
    <dbReference type="NCBI Taxonomy" id="2706070"/>
    <lineage>
        <taxon>Bacteria</taxon>
        <taxon>Bacillati</taxon>
        <taxon>Actinomycetota</taxon>
        <taxon>Actinomycetes</taxon>
        <taxon>Kitasatosporales</taxon>
        <taxon>Streptomycetaceae</taxon>
        <taxon>Streptomyces</taxon>
    </lineage>
</organism>
<accession>A0A6G3QSE8</accession>
<gene>
    <name evidence="2" type="ORF">G3I53_09675</name>
</gene>
<dbReference type="GO" id="GO:0016740">
    <property type="term" value="F:transferase activity"/>
    <property type="evidence" value="ECO:0007669"/>
    <property type="project" value="UniProtKB-KW"/>
</dbReference>
<name>A0A6G3QSE8_9ACTN</name>
<dbReference type="Gene3D" id="3.90.1200.10">
    <property type="match status" value="1"/>
</dbReference>
<comment type="caution">
    <text evidence="2">The sequence shown here is derived from an EMBL/GenBank/DDBJ whole genome shotgun (WGS) entry which is preliminary data.</text>
</comment>
<dbReference type="PANTHER" id="PTHR40086:SF1">
    <property type="entry name" value="CELL CYCLE REGULATOR CCRZ"/>
    <property type="match status" value="1"/>
</dbReference>
<feature type="domain" description="Aminoglycoside phosphotransferase" evidence="1">
    <location>
        <begin position="95"/>
        <end position="270"/>
    </location>
</feature>
<evidence type="ECO:0000313" key="2">
    <source>
        <dbReference type="EMBL" id="NEA86301.1"/>
    </source>
</evidence>
<protein>
    <submittedName>
        <fullName evidence="2">Aminoglycoside phosphotransferase family protein</fullName>
    </submittedName>
</protein>
<dbReference type="InterPro" id="IPR002575">
    <property type="entry name" value="Aminoglycoside_PTrfase"/>
</dbReference>
<dbReference type="Pfam" id="PF01636">
    <property type="entry name" value="APH"/>
    <property type="match status" value="1"/>
</dbReference>
<dbReference type="SUPFAM" id="SSF56112">
    <property type="entry name" value="Protein kinase-like (PK-like)"/>
    <property type="match status" value="1"/>
</dbReference>
<dbReference type="AlphaFoldDB" id="A0A6G3QSE8"/>
<reference evidence="2" key="1">
    <citation type="submission" date="2020-01" db="EMBL/GenBank/DDBJ databases">
        <title>Insect and environment-associated Actinomycetes.</title>
        <authorList>
            <person name="Currrie C."/>
            <person name="Chevrette M."/>
            <person name="Carlson C."/>
            <person name="Stubbendieck R."/>
            <person name="Wendt-Pienkowski E."/>
        </authorList>
    </citation>
    <scope>NUCLEOTIDE SEQUENCE</scope>
    <source>
        <strain evidence="2">SID14436</strain>
    </source>
</reference>
<dbReference type="InterPro" id="IPR011009">
    <property type="entry name" value="Kinase-like_dom_sf"/>
</dbReference>